<dbReference type="PROSITE" id="PS51186">
    <property type="entry name" value="GNAT"/>
    <property type="match status" value="1"/>
</dbReference>
<protein>
    <recommendedName>
        <fullName evidence="1">N-acetyltransferase domain-containing protein</fullName>
    </recommendedName>
</protein>
<evidence type="ECO:0000313" key="2">
    <source>
        <dbReference type="EMBL" id="BCJ31648.1"/>
    </source>
</evidence>
<keyword evidence="3" id="KW-1185">Reference proteome</keyword>
<reference evidence="2" key="1">
    <citation type="submission" date="2020-08" db="EMBL/GenBank/DDBJ databases">
        <title>Whole genome shotgun sequence of Actinocatenispora sera NBRC 101916.</title>
        <authorList>
            <person name="Komaki H."/>
            <person name="Tamura T."/>
        </authorList>
    </citation>
    <scope>NUCLEOTIDE SEQUENCE</scope>
    <source>
        <strain evidence="2">NBRC 101916</strain>
    </source>
</reference>
<evidence type="ECO:0000313" key="3">
    <source>
        <dbReference type="Proteomes" id="UP000680750"/>
    </source>
</evidence>
<organism evidence="2 3">
    <name type="scientific">Actinocatenispora sera</name>
    <dbReference type="NCBI Taxonomy" id="390989"/>
    <lineage>
        <taxon>Bacteria</taxon>
        <taxon>Bacillati</taxon>
        <taxon>Actinomycetota</taxon>
        <taxon>Actinomycetes</taxon>
        <taxon>Micromonosporales</taxon>
        <taxon>Micromonosporaceae</taxon>
        <taxon>Actinocatenispora</taxon>
    </lineage>
</organism>
<gene>
    <name evidence="2" type="ORF">Asera_57560</name>
</gene>
<dbReference type="InterPro" id="IPR016181">
    <property type="entry name" value="Acyl_CoA_acyltransferase"/>
</dbReference>
<evidence type="ECO:0000259" key="1">
    <source>
        <dbReference type="PROSITE" id="PS51186"/>
    </source>
</evidence>
<sequence>MVPGSSAPTCPARSCAASLDVDTWDQFAELVERNNGIYGGCWCIGFHPERTEPGLDFRTAKQDRVRTGRAHAALVLDADGLAQGWCQWGSPEELPRIKNRLAYEKDPPVRPDWRITCVFVDKRHRGQGIARAAVTGALDQIAAAGGGVVEAISETTADRVAPGRFLFSGTVELLEQLGFERLRQVGKHAWIVRRVVDPA</sequence>
<feature type="domain" description="N-acetyltransferase" evidence="1">
    <location>
        <begin position="17"/>
        <end position="197"/>
    </location>
</feature>
<dbReference type="AlphaFoldDB" id="A0A810LCC9"/>
<dbReference type="Pfam" id="PF00583">
    <property type="entry name" value="Acetyltransf_1"/>
    <property type="match status" value="1"/>
</dbReference>
<dbReference type="CDD" id="cd04301">
    <property type="entry name" value="NAT_SF"/>
    <property type="match status" value="1"/>
</dbReference>
<proteinExistence type="predicted"/>
<dbReference type="GO" id="GO:0016747">
    <property type="term" value="F:acyltransferase activity, transferring groups other than amino-acyl groups"/>
    <property type="evidence" value="ECO:0007669"/>
    <property type="project" value="InterPro"/>
</dbReference>
<dbReference type="EMBL" id="AP023354">
    <property type="protein sequence ID" value="BCJ31648.1"/>
    <property type="molecule type" value="Genomic_DNA"/>
</dbReference>
<dbReference type="SUPFAM" id="SSF55729">
    <property type="entry name" value="Acyl-CoA N-acyltransferases (Nat)"/>
    <property type="match status" value="1"/>
</dbReference>
<dbReference type="RefSeq" id="WP_425305962.1">
    <property type="nucleotide sequence ID" value="NZ_AP023354.1"/>
</dbReference>
<name>A0A810LCC9_9ACTN</name>
<dbReference type="KEGG" id="aser:Asera_57560"/>
<dbReference type="InterPro" id="IPR000182">
    <property type="entry name" value="GNAT_dom"/>
</dbReference>
<dbReference type="Proteomes" id="UP000680750">
    <property type="component" value="Chromosome"/>
</dbReference>
<dbReference type="Gene3D" id="3.40.630.30">
    <property type="match status" value="1"/>
</dbReference>
<accession>A0A810LCC9</accession>